<dbReference type="Proteomes" id="UP001208570">
    <property type="component" value="Unassembled WGS sequence"/>
</dbReference>
<dbReference type="GO" id="GO:0003924">
    <property type="term" value="F:GTPase activity"/>
    <property type="evidence" value="ECO:0007669"/>
    <property type="project" value="InterPro"/>
</dbReference>
<feature type="region of interest" description="Disordered" evidence="3">
    <location>
        <begin position="515"/>
        <end position="540"/>
    </location>
</feature>
<comment type="caution">
    <text evidence="4">The sequence shown here is derived from an EMBL/GenBank/DDBJ whole genome shotgun (WGS) entry which is preliminary data.</text>
</comment>
<proteinExistence type="inferred from homology"/>
<reference evidence="4" key="1">
    <citation type="journal article" date="2023" name="Mol. Biol. Evol.">
        <title>Third-Generation Sequencing Reveals the Adaptive Role of the Epigenome in Three Deep-Sea Polychaetes.</title>
        <authorList>
            <person name="Perez M."/>
            <person name="Aroh O."/>
            <person name="Sun Y."/>
            <person name="Lan Y."/>
            <person name="Juniper S.K."/>
            <person name="Young C.R."/>
            <person name="Angers B."/>
            <person name="Qian P.Y."/>
        </authorList>
    </citation>
    <scope>NUCLEOTIDE SEQUENCE</scope>
    <source>
        <strain evidence="4">P08H-3</strain>
    </source>
</reference>
<dbReference type="Pfam" id="PF00071">
    <property type="entry name" value="Ras"/>
    <property type="match status" value="1"/>
</dbReference>
<feature type="region of interest" description="Disordered" evidence="3">
    <location>
        <begin position="260"/>
        <end position="297"/>
    </location>
</feature>
<dbReference type="Gene3D" id="3.40.50.300">
    <property type="entry name" value="P-loop containing nucleotide triphosphate hydrolases"/>
    <property type="match status" value="1"/>
</dbReference>
<dbReference type="SMART" id="SM00173">
    <property type="entry name" value="RAS"/>
    <property type="match status" value="1"/>
</dbReference>
<dbReference type="PANTHER" id="PTHR45775:SF6">
    <property type="entry name" value="RAD, GEM_KIR FAMILY MEMBER 2, ISOFORM C"/>
    <property type="match status" value="1"/>
</dbReference>
<feature type="compositionally biased region" description="Basic residues" evidence="3">
    <location>
        <begin position="210"/>
        <end position="223"/>
    </location>
</feature>
<dbReference type="AlphaFoldDB" id="A0AAD9JN76"/>
<dbReference type="InterPro" id="IPR027417">
    <property type="entry name" value="P-loop_NTPase"/>
</dbReference>
<dbReference type="PROSITE" id="PS51421">
    <property type="entry name" value="RAS"/>
    <property type="match status" value="1"/>
</dbReference>
<feature type="compositionally biased region" description="Polar residues" evidence="3">
    <location>
        <begin position="277"/>
        <end position="295"/>
    </location>
</feature>
<feature type="region of interest" description="Disordered" evidence="3">
    <location>
        <begin position="205"/>
        <end position="245"/>
    </location>
</feature>
<evidence type="ECO:0000313" key="5">
    <source>
        <dbReference type="Proteomes" id="UP001208570"/>
    </source>
</evidence>
<protein>
    <submittedName>
        <fullName evidence="4">Uncharacterized protein</fullName>
    </submittedName>
</protein>
<sequence>MSYDIDEFEALMEASRMGGSSVRHFRLSRSLPSSPLSSPKRSPEPEGEIQSSTIQENVLCESIQESTAYSNLLLPPDPLYDLQPQANGTPGGARPKVAPLCSGSTKEVTSSGIRRSQSCRRPANTRRDQSQISYRQRAHANAWRQHASTTSGEEDPEGKSPEAVGADSEPEVAKMAANDGADLEDCKIYRVRSFRMTSSGIVNRGDSFKVRSRRQSAKQRTPRTPRTPHGTHRRYSMETSDSQVSRDDLLSIAESTISLGTRSPTRPTILNVHESPRTGSYDTATGSQSDTTGSRSYRDQFLSVGGTLEPEIEVDEEIDEEVNEPAVEDEDEGVVEEGDEDPDEDESPVFKVVVIGSQGVGKTTLTSQLLTSEYLANTDRYQDDDNEKIKIVSVQLDEEESTVQFINVQNFEEAKQLENVDAYVVVFSVTDRNSFAYAHACLQDLTKKGAPSRKKVTIVVANKQDIMRNRVITEHEARSLASHRNCKYTEVSALLDHKVDELLVGIIRQIRMKQAKQQQQQQHHHQEQQQQQSSGRESSDFRRIGCLQRAAVGLFRRLFRKRSSSGKTNCDNLLSP</sequence>
<organism evidence="4 5">
    <name type="scientific">Paralvinella palmiformis</name>
    <dbReference type="NCBI Taxonomy" id="53620"/>
    <lineage>
        <taxon>Eukaryota</taxon>
        <taxon>Metazoa</taxon>
        <taxon>Spiralia</taxon>
        <taxon>Lophotrochozoa</taxon>
        <taxon>Annelida</taxon>
        <taxon>Polychaeta</taxon>
        <taxon>Sedentaria</taxon>
        <taxon>Canalipalpata</taxon>
        <taxon>Terebellida</taxon>
        <taxon>Terebelliformia</taxon>
        <taxon>Alvinellidae</taxon>
        <taxon>Paralvinella</taxon>
    </lineage>
</organism>
<dbReference type="GO" id="GO:0005525">
    <property type="term" value="F:GTP binding"/>
    <property type="evidence" value="ECO:0007669"/>
    <property type="project" value="InterPro"/>
</dbReference>
<dbReference type="SMART" id="SM00175">
    <property type="entry name" value="RAB"/>
    <property type="match status" value="1"/>
</dbReference>
<accession>A0AAD9JN76</accession>
<evidence type="ECO:0000256" key="1">
    <source>
        <dbReference type="ARBA" id="ARBA00008846"/>
    </source>
</evidence>
<feature type="region of interest" description="Disordered" evidence="3">
    <location>
        <begin position="72"/>
        <end position="178"/>
    </location>
</feature>
<feature type="compositionally biased region" description="Low complexity" evidence="3">
    <location>
        <begin position="28"/>
        <end position="40"/>
    </location>
</feature>
<name>A0AAD9JN76_9ANNE</name>
<dbReference type="GO" id="GO:0005886">
    <property type="term" value="C:plasma membrane"/>
    <property type="evidence" value="ECO:0007669"/>
    <property type="project" value="TreeGrafter"/>
</dbReference>
<dbReference type="PROSITE" id="PS51419">
    <property type="entry name" value="RAB"/>
    <property type="match status" value="1"/>
</dbReference>
<dbReference type="GO" id="GO:0005246">
    <property type="term" value="F:calcium channel regulator activity"/>
    <property type="evidence" value="ECO:0007669"/>
    <property type="project" value="TreeGrafter"/>
</dbReference>
<feature type="compositionally biased region" description="Polar residues" evidence="3">
    <location>
        <begin position="102"/>
        <end position="116"/>
    </location>
</feature>
<dbReference type="InterPro" id="IPR051641">
    <property type="entry name" value="RGK_GTP-binding_reg"/>
</dbReference>
<dbReference type="EMBL" id="JAODUP010000216">
    <property type="protein sequence ID" value="KAK2156318.1"/>
    <property type="molecule type" value="Genomic_DNA"/>
</dbReference>
<dbReference type="PRINTS" id="PR00449">
    <property type="entry name" value="RASTRNSFRMNG"/>
</dbReference>
<evidence type="ECO:0000313" key="4">
    <source>
        <dbReference type="EMBL" id="KAK2156318.1"/>
    </source>
</evidence>
<evidence type="ECO:0000256" key="2">
    <source>
        <dbReference type="ARBA" id="ARBA00022553"/>
    </source>
</evidence>
<keyword evidence="2" id="KW-0597">Phosphoprotein</keyword>
<keyword evidence="5" id="KW-1185">Reference proteome</keyword>
<evidence type="ECO:0000256" key="3">
    <source>
        <dbReference type="SAM" id="MobiDB-lite"/>
    </source>
</evidence>
<gene>
    <name evidence="4" type="ORF">LSH36_216g01004</name>
</gene>
<comment type="similarity">
    <text evidence="1">Belongs to the small GTPase superfamily. RGK family.</text>
</comment>
<dbReference type="SUPFAM" id="SSF52540">
    <property type="entry name" value="P-loop containing nucleoside triphosphate hydrolases"/>
    <property type="match status" value="1"/>
</dbReference>
<feature type="region of interest" description="Disordered" evidence="3">
    <location>
        <begin position="320"/>
        <end position="346"/>
    </location>
</feature>
<feature type="region of interest" description="Disordered" evidence="3">
    <location>
        <begin position="16"/>
        <end position="55"/>
    </location>
</feature>
<dbReference type="PANTHER" id="PTHR45775">
    <property type="entry name" value="RAD, GEM/KIR FAMILY MEMBER 2, ISOFORM C"/>
    <property type="match status" value="1"/>
</dbReference>
<dbReference type="InterPro" id="IPR001806">
    <property type="entry name" value="Small_GTPase"/>
</dbReference>